<dbReference type="InterPro" id="IPR028098">
    <property type="entry name" value="Glyco_trans_4-like_N"/>
</dbReference>
<dbReference type="Pfam" id="PF00534">
    <property type="entry name" value="Glycos_transf_1"/>
    <property type="match status" value="1"/>
</dbReference>
<dbReference type="Proteomes" id="UP000321533">
    <property type="component" value="Chromosome"/>
</dbReference>
<reference evidence="4 5" key="1">
    <citation type="journal article" date="2016" name="Int. J. Syst. Evol. Microbiol.">
        <title>Panacibacter ginsenosidivorans gen. nov., sp. nov., with ginsenoside converting activity isolated from soil of a ginseng field.</title>
        <authorList>
            <person name="Siddiqi M.Z."/>
            <person name="Muhammad Shafi S."/>
            <person name="Choi K.D."/>
            <person name="Im W.T."/>
        </authorList>
    </citation>
    <scope>NUCLEOTIDE SEQUENCE [LARGE SCALE GENOMIC DNA]</scope>
    <source>
        <strain evidence="4 5">Gsoil1550</strain>
    </source>
</reference>
<dbReference type="Pfam" id="PF13439">
    <property type="entry name" value="Glyco_transf_4"/>
    <property type="match status" value="1"/>
</dbReference>
<dbReference type="SUPFAM" id="SSF53756">
    <property type="entry name" value="UDP-Glycosyltransferase/glycogen phosphorylase"/>
    <property type="match status" value="1"/>
</dbReference>
<evidence type="ECO:0000259" key="2">
    <source>
        <dbReference type="Pfam" id="PF00534"/>
    </source>
</evidence>
<dbReference type="OrthoDB" id="9801609at2"/>
<accession>A0A5B8V987</accession>
<dbReference type="CDD" id="cd03809">
    <property type="entry name" value="GT4_MtfB-like"/>
    <property type="match status" value="1"/>
</dbReference>
<name>A0A5B8V987_9BACT</name>
<sequence length="355" mass="40362">MRQKQKHILFDCERMKYPHTGLYYFCLQLGLALTRNINVEKEDISFYLPSSVGKLFGEKYNYISQSSLHKFVFPSVKGFDIWHGTFQGSNYSPKKSSIKKVLTIHDLNFLLEHKNNTAKKKSNLAKIQKQINDADRICTISEFVKKEVLENLDVKNKEVQVVYNGCNLSLNTNPKQPAMIPDKPFVFTIGTIMTKKNFHVLPALLCNNDLLLVIAGTIMEEAYLAKIKEEANKYGVGNRVIFAGAVSENDKEWFLKNCLAFAFPSIAEGFGLPVIEAMAFGKPVFLSTATSLPEVGGDAAYYFPSFDADEMQQAFQRGMEHYIDTSPSEIIKKRAGKFTWEEAAKKYLEIYRSLY</sequence>
<dbReference type="KEGG" id="pgin:FRZ67_10525"/>
<gene>
    <name evidence="4" type="ORF">FRZ67_10525</name>
</gene>
<feature type="domain" description="Glycosyl transferase family 1" evidence="2">
    <location>
        <begin position="175"/>
        <end position="320"/>
    </location>
</feature>
<dbReference type="AlphaFoldDB" id="A0A5B8V987"/>
<evidence type="ECO:0000259" key="3">
    <source>
        <dbReference type="Pfam" id="PF13439"/>
    </source>
</evidence>
<dbReference type="EMBL" id="CP042435">
    <property type="protein sequence ID" value="QEC67705.1"/>
    <property type="molecule type" value="Genomic_DNA"/>
</dbReference>
<dbReference type="InterPro" id="IPR001296">
    <property type="entry name" value="Glyco_trans_1"/>
</dbReference>
<dbReference type="Gene3D" id="3.40.50.2000">
    <property type="entry name" value="Glycogen Phosphorylase B"/>
    <property type="match status" value="2"/>
</dbReference>
<evidence type="ECO:0000256" key="1">
    <source>
        <dbReference type="ARBA" id="ARBA00022679"/>
    </source>
</evidence>
<dbReference type="PANTHER" id="PTHR46401:SF2">
    <property type="entry name" value="GLYCOSYLTRANSFERASE WBBK-RELATED"/>
    <property type="match status" value="1"/>
</dbReference>
<dbReference type="PANTHER" id="PTHR46401">
    <property type="entry name" value="GLYCOSYLTRANSFERASE WBBK-RELATED"/>
    <property type="match status" value="1"/>
</dbReference>
<proteinExistence type="predicted"/>
<keyword evidence="5" id="KW-1185">Reference proteome</keyword>
<protein>
    <submittedName>
        <fullName evidence="4">Glycosyltransferase family 4 protein</fullName>
    </submittedName>
</protein>
<feature type="domain" description="Glycosyltransferase subfamily 4-like N-terminal" evidence="3">
    <location>
        <begin position="78"/>
        <end position="169"/>
    </location>
</feature>
<evidence type="ECO:0000313" key="4">
    <source>
        <dbReference type="EMBL" id="QEC67705.1"/>
    </source>
</evidence>
<evidence type="ECO:0000313" key="5">
    <source>
        <dbReference type="Proteomes" id="UP000321533"/>
    </source>
</evidence>
<dbReference type="GO" id="GO:0016757">
    <property type="term" value="F:glycosyltransferase activity"/>
    <property type="evidence" value="ECO:0007669"/>
    <property type="project" value="InterPro"/>
</dbReference>
<keyword evidence="1 4" id="KW-0808">Transferase</keyword>
<organism evidence="4 5">
    <name type="scientific">Panacibacter ginsenosidivorans</name>
    <dbReference type="NCBI Taxonomy" id="1813871"/>
    <lineage>
        <taxon>Bacteria</taxon>
        <taxon>Pseudomonadati</taxon>
        <taxon>Bacteroidota</taxon>
        <taxon>Chitinophagia</taxon>
        <taxon>Chitinophagales</taxon>
        <taxon>Chitinophagaceae</taxon>
        <taxon>Panacibacter</taxon>
    </lineage>
</organism>